<evidence type="ECO:0000313" key="7">
    <source>
        <dbReference type="Proteomes" id="UP001497623"/>
    </source>
</evidence>
<evidence type="ECO:0000313" key="6">
    <source>
        <dbReference type="EMBL" id="CAL4069096.1"/>
    </source>
</evidence>
<dbReference type="PANTHER" id="PTHR12847:SF9">
    <property type="entry name" value="NECAP-LIKE PROTEIN CG9132"/>
    <property type="match status" value="1"/>
</dbReference>
<dbReference type="SUPFAM" id="SSF50729">
    <property type="entry name" value="PH domain-like"/>
    <property type="match status" value="1"/>
</dbReference>
<evidence type="ECO:0000256" key="3">
    <source>
        <dbReference type="ARBA" id="ARBA00022583"/>
    </source>
</evidence>
<evidence type="ECO:0000259" key="5">
    <source>
        <dbReference type="Pfam" id="PF07933"/>
    </source>
</evidence>
<dbReference type="InterPro" id="IPR012466">
    <property type="entry name" value="NECAP_PHear"/>
</dbReference>
<dbReference type="FunFam" id="2.30.29.30:FF:000064">
    <property type="entry name" value="Adaptin ear-binding coat-associated protein 1"/>
    <property type="match status" value="1"/>
</dbReference>
<gene>
    <name evidence="6" type="ORF">MNOR_LOCUS7629</name>
</gene>
<dbReference type="GO" id="GO:0015031">
    <property type="term" value="P:protein transport"/>
    <property type="evidence" value="ECO:0007669"/>
    <property type="project" value="UniProtKB-KW"/>
</dbReference>
<dbReference type="Gene3D" id="2.30.29.30">
    <property type="entry name" value="Pleckstrin-homology domain (PH domain)/Phosphotyrosine-binding domain (PTB)"/>
    <property type="match status" value="1"/>
</dbReference>
<accession>A0AAV2Q2B2</accession>
<keyword evidence="2" id="KW-0813">Transport</keyword>
<proteinExistence type="inferred from homology"/>
<feature type="domain" description="NECAP PHear" evidence="5">
    <location>
        <begin position="4"/>
        <end position="160"/>
    </location>
</feature>
<evidence type="ECO:0000256" key="2">
    <source>
        <dbReference type="ARBA" id="ARBA00022448"/>
    </source>
</evidence>
<reference evidence="6 7" key="1">
    <citation type="submission" date="2024-05" db="EMBL/GenBank/DDBJ databases">
        <authorList>
            <person name="Wallberg A."/>
        </authorList>
    </citation>
    <scope>NUCLEOTIDE SEQUENCE [LARGE SCALE GENOMIC DNA]</scope>
</reference>
<dbReference type="InterPro" id="IPR011993">
    <property type="entry name" value="PH-like_dom_sf"/>
</dbReference>
<organism evidence="6 7">
    <name type="scientific">Meganyctiphanes norvegica</name>
    <name type="common">Northern krill</name>
    <name type="synonym">Thysanopoda norvegica</name>
    <dbReference type="NCBI Taxonomy" id="48144"/>
    <lineage>
        <taxon>Eukaryota</taxon>
        <taxon>Metazoa</taxon>
        <taxon>Ecdysozoa</taxon>
        <taxon>Arthropoda</taxon>
        <taxon>Crustacea</taxon>
        <taxon>Multicrustacea</taxon>
        <taxon>Malacostraca</taxon>
        <taxon>Eumalacostraca</taxon>
        <taxon>Eucarida</taxon>
        <taxon>Euphausiacea</taxon>
        <taxon>Euphausiidae</taxon>
        <taxon>Meganyctiphanes</taxon>
    </lineage>
</organism>
<dbReference type="PANTHER" id="PTHR12847">
    <property type="entry name" value="ATP-BINDING CASSETTE ABC TRANSPORTER-RELATED"/>
    <property type="match status" value="1"/>
</dbReference>
<evidence type="ECO:0000256" key="4">
    <source>
        <dbReference type="ARBA" id="ARBA00022927"/>
    </source>
</evidence>
<dbReference type="Pfam" id="PF07933">
    <property type="entry name" value="DUF1681"/>
    <property type="match status" value="1"/>
</dbReference>
<comment type="similarity">
    <text evidence="1">Belongs to the NECAP family.</text>
</comment>
<comment type="caution">
    <text evidence="6">The sequence shown here is derived from an EMBL/GenBank/DDBJ whole genome shotgun (WGS) entry which is preliminary data.</text>
</comment>
<protein>
    <recommendedName>
        <fullName evidence="5">NECAP PHear domain-containing protein</fullName>
    </recommendedName>
</protein>
<dbReference type="CDD" id="cd13228">
    <property type="entry name" value="PHear_NECAP"/>
    <property type="match status" value="1"/>
</dbReference>
<keyword evidence="7" id="KW-1185">Reference proteome</keyword>
<dbReference type="Proteomes" id="UP001497623">
    <property type="component" value="Unassembled WGS sequence"/>
</dbReference>
<dbReference type="AlphaFoldDB" id="A0AAV2Q2B2"/>
<sequence length="248" mass="27154">MDDYESILLVKNEVFIYRIPPRTTNRSYRAADWNLAAPDWTGRMRLVSKKNECIMKLEDKITGELFAKSPIDKYPGLAIESVSDSSRYFVIRLQEEDGRSAFIGLGFGDRSDSFDLNVALQDHFKWIKKEEDAEKEKEEGGAPNLDLGFKDGQTIKISMKIAKKEGQEGVIRPKAKTGGGGLGILPPPPGGMKLPPPPGGNNSAFSPLVSSIAPPAASHPTASNLDFLVTLPQKHPVVVRGGSPFNLY</sequence>
<evidence type="ECO:0000256" key="1">
    <source>
        <dbReference type="ARBA" id="ARBA00007736"/>
    </source>
</evidence>
<dbReference type="GO" id="GO:0006897">
    <property type="term" value="P:endocytosis"/>
    <property type="evidence" value="ECO:0007669"/>
    <property type="project" value="UniProtKB-KW"/>
</dbReference>
<dbReference type="GO" id="GO:0030125">
    <property type="term" value="C:clathrin vesicle coat"/>
    <property type="evidence" value="ECO:0007669"/>
    <property type="project" value="TreeGrafter"/>
</dbReference>
<name>A0AAV2Q2B2_MEGNR</name>
<keyword evidence="3" id="KW-0254">Endocytosis</keyword>
<dbReference type="EMBL" id="CAXKWB010003399">
    <property type="protein sequence ID" value="CAL4069096.1"/>
    <property type="molecule type" value="Genomic_DNA"/>
</dbReference>
<keyword evidence="4" id="KW-0653">Protein transport</keyword>